<dbReference type="AlphaFoldDB" id="W2FM57"/>
<accession>W2FM57</accession>
<proteinExistence type="predicted"/>
<dbReference type="Proteomes" id="UP000053236">
    <property type="component" value="Unassembled WGS sequence"/>
</dbReference>
<organism evidence="1">
    <name type="scientific">Phytophthora nicotianae</name>
    <name type="common">Potato buckeye rot agent</name>
    <name type="synonym">Phytophthora parasitica</name>
    <dbReference type="NCBI Taxonomy" id="4792"/>
    <lineage>
        <taxon>Eukaryota</taxon>
        <taxon>Sar</taxon>
        <taxon>Stramenopiles</taxon>
        <taxon>Oomycota</taxon>
        <taxon>Peronosporomycetes</taxon>
        <taxon>Peronosporales</taxon>
        <taxon>Peronosporaceae</taxon>
        <taxon>Phytophthora</taxon>
    </lineage>
</organism>
<feature type="non-terminal residue" evidence="1">
    <location>
        <position position="57"/>
    </location>
</feature>
<evidence type="ECO:0000313" key="1">
    <source>
        <dbReference type="EMBL" id="ETK70986.1"/>
    </source>
</evidence>
<reference evidence="1" key="1">
    <citation type="submission" date="2013-11" db="EMBL/GenBank/DDBJ databases">
        <title>The Genome Sequence of Phytophthora parasitica CJ02B3.</title>
        <authorList>
            <consortium name="The Broad Institute Genomics Platform"/>
            <person name="Russ C."/>
            <person name="Tyler B."/>
            <person name="Panabieres F."/>
            <person name="Shan W."/>
            <person name="Tripathy S."/>
            <person name="Grunwald N."/>
            <person name="Machado M."/>
            <person name="Johnson C.S."/>
            <person name="Arredondo F."/>
            <person name="Hong C."/>
            <person name="Coffey M."/>
            <person name="Young S.K."/>
            <person name="Zeng Q."/>
            <person name="Gargeya S."/>
            <person name="Fitzgerald M."/>
            <person name="Abouelleil A."/>
            <person name="Alvarado L."/>
            <person name="Chapman S.B."/>
            <person name="Gainer-Dewar J."/>
            <person name="Goldberg J."/>
            <person name="Griggs A."/>
            <person name="Gujja S."/>
            <person name="Hansen M."/>
            <person name="Howarth C."/>
            <person name="Imamovic A."/>
            <person name="Ireland A."/>
            <person name="Larimer J."/>
            <person name="McCowan C."/>
            <person name="Murphy C."/>
            <person name="Pearson M."/>
            <person name="Poon T.W."/>
            <person name="Priest M."/>
            <person name="Roberts A."/>
            <person name="Saif S."/>
            <person name="Shea T."/>
            <person name="Sykes S."/>
            <person name="Wortman J."/>
            <person name="Nusbaum C."/>
            <person name="Birren B."/>
        </authorList>
    </citation>
    <scope>NUCLEOTIDE SEQUENCE [LARGE SCALE GENOMIC DNA]</scope>
    <source>
        <strain evidence="1">CJ02B3</strain>
    </source>
</reference>
<protein>
    <submittedName>
        <fullName evidence="1">Uncharacterized protein</fullName>
    </submittedName>
</protein>
<gene>
    <name evidence="1" type="ORF">L915_21692</name>
</gene>
<sequence length="57" mass="6601">MSSMTSWEFSRAMSLQTVFHTYLGVIVDRDGTKFMKKMLNLKTLQTFEILSPPSLQQ</sequence>
<name>W2FM57_PHYNI</name>
<dbReference type="EMBL" id="KI689933">
    <property type="protein sequence ID" value="ETK70986.1"/>
    <property type="molecule type" value="Genomic_DNA"/>
</dbReference>